<keyword evidence="1" id="KW-0560">Oxidoreductase</keyword>
<evidence type="ECO:0000259" key="5">
    <source>
        <dbReference type="Pfam" id="PF14833"/>
    </source>
</evidence>
<dbReference type="InterPro" id="IPR029154">
    <property type="entry name" value="HIBADH-like_NADP-bd"/>
</dbReference>
<dbReference type="AlphaFoldDB" id="A0A7C4LK32"/>
<evidence type="ECO:0000256" key="2">
    <source>
        <dbReference type="ARBA" id="ARBA00023027"/>
    </source>
</evidence>
<dbReference type="GO" id="GO:0050661">
    <property type="term" value="F:NADP binding"/>
    <property type="evidence" value="ECO:0007669"/>
    <property type="project" value="InterPro"/>
</dbReference>
<dbReference type="InterPro" id="IPR008927">
    <property type="entry name" value="6-PGluconate_DH-like_C_sf"/>
</dbReference>
<dbReference type="EMBL" id="DSVQ01000010">
    <property type="protein sequence ID" value="HGT38615.1"/>
    <property type="molecule type" value="Genomic_DNA"/>
</dbReference>
<accession>A0A7C4LK32</accession>
<dbReference type="PANTHER" id="PTHR43060:SF15">
    <property type="entry name" value="3-HYDROXYISOBUTYRATE DEHYDROGENASE-LIKE 1, MITOCHONDRIAL-RELATED"/>
    <property type="match status" value="1"/>
</dbReference>
<proteinExistence type="predicted"/>
<keyword evidence="2" id="KW-0520">NAD</keyword>
<evidence type="ECO:0000313" key="6">
    <source>
        <dbReference type="EMBL" id="HGT38615.1"/>
    </source>
</evidence>
<dbReference type="Gene3D" id="3.40.50.720">
    <property type="entry name" value="NAD(P)-binding Rossmann-like Domain"/>
    <property type="match status" value="1"/>
</dbReference>
<evidence type="ECO:0000259" key="4">
    <source>
        <dbReference type="Pfam" id="PF03446"/>
    </source>
</evidence>
<organism evidence="6">
    <name type="scientific">Schlesneria paludicola</name>
    <dbReference type="NCBI Taxonomy" id="360056"/>
    <lineage>
        <taxon>Bacteria</taxon>
        <taxon>Pseudomonadati</taxon>
        <taxon>Planctomycetota</taxon>
        <taxon>Planctomycetia</taxon>
        <taxon>Planctomycetales</taxon>
        <taxon>Planctomycetaceae</taxon>
        <taxon>Schlesneria</taxon>
    </lineage>
</organism>
<dbReference type="Pfam" id="PF14833">
    <property type="entry name" value="NAD_binding_11"/>
    <property type="match status" value="1"/>
</dbReference>
<dbReference type="Gene3D" id="1.10.1040.10">
    <property type="entry name" value="N-(1-d-carboxylethyl)-l-norvaline Dehydrogenase, domain 2"/>
    <property type="match status" value="1"/>
</dbReference>
<feature type="active site" evidence="3">
    <location>
        <position position="178"/>
    </location>
</feature>
<protein>
    <submittedName>
        <fullName evidence="6">NAD(P)-dependent oxidoreductase</fullName>
    </submittedName>
</protein>
<dbReference type="PIRSF" id="PIRSF000103">
    <property type="entry name" value="HIBADH"/>
    <property type="match status" value="1"/>
</dbReference>
<dbReference type="InterPro" id="IPR015815">
    <property type="entry name" value="HIBADH-related"/>
</dbReference>
<evidence type="ECO:0000256" key="1">
    <source>
        <dbReference type="ARBA" id="ARBA00023002"/>
    </source>
</evidence>
<comment type="caution">
    <text evidence="6">The sequence shown here is derived from an EMBL/GenBank/DDBJ whole genome shotgun (WGS) entry which is preliminary data.</text>
</comment>
<dbReference type="GO" id="GO:0051287">
    <property type="term" value="F:NAD binding"/>
    <property type="evidence" value="ECO:0007669"/>
    <property type="project" value="InterPro"/>
</dbReference>
<dbReference type="InterPro" id="IPR036291">
    <property type="entry name" value="NAD(P)-bd_dom_sf"/>
</dbReference>
<evidence type="ECO:0000256" key="3">
    <source>
        <dbReference type="PIRSR" id="PIRSR000103-1"/>
    </source>
</evidence>
<feature type="domain" description="6-phosphogluconate dehydrogenase NADP-binding" evidence="4">
    <location>
        <begin position="10"/>
        <end position="169"/>
    </location>
</feature>
<dbReference type="InterPro" id="IPR013328">
    <property type="entry name" value="6PGD_dom2"/>
</dbReference>
<dbReference type="PANTHER" id="PTHR43060">
    <property type="entry name" value="3-HYDROXYISOBUTYRATE DEHYDROGENASE-LIKE 1, MITOCHONDRIAL-RELATED"/>
    <property type="match status" value="1"/>
</dbReference>
<reference evidence="6" key="1">
    <citation type="journal article" date="2020" name="mSystems">
        <title>Genome- and Community-Level Interaction Insights into Carbon Utilization and Element Cycling Functions of Hydrothermarchaeota in Hydrothermal Sediment.</title>
        <authorList>
            <person name="Zhou Z."/>
            <person name="Liu Y."/>
            <person name="Xu W."/>
            <person name="Pan J."/>
            <person name="Luo Z.H."/>
            <person name="Li M."/>
        </authorList>
    </citation>
    <scope>NUCLEOTIDE SEQUENCE [LARGE SCALE GENOMIC DNA]</scope>
    <source>
        <strain evidence="6">SpSt-508</strain>
    </source>
</reference>
<dbReference type="SUPFAM" id="SSF48179">
    <property type="entry name" value="6-phosphogluconate dehydrogenase C-terminal domain-like"/>
    <property type="match status" value="1"/>
</dbReference>
<dbReference type="Pfam" id="PF03446">
    <property type="entry name" value="NAD_binding_2"/>
    <property type="match status" value="1"/>
</dbReference>
<name>A0A7C4LK32_9PLAN</name>
<sequence>MTPVSPERTRVGWIGTGVMGASMVGHLLSAGYSATVYNRSRNRAEPLLARGARWADTPRQVAEQSDVVFAIVGFPRDVREVFLGAQGALAGAKPGAVLVDMTTSEPSLAQEIYRAAKARGVHSIDAPVSGGDVGAKNATLSIMVGGDKEVVEAVQPLLAVMGKTIVHQGGPGAGQHTKMVNQILIATNMIGVCEALLYGFKAGLDLPTVLQSVGSGAAGSWSLNNLGPRIMNNNFDPGFFVEHFIKDMGIALAESKAMGLSLPGLALAEQLYLSVQAKGWGRQGTHALMLALADMAGIDWRQRSAQGETR</sequence>
<dbReference type="SUPFAM" id="SSF51735">
    <property type="entry name" value="NAD(P)-binding Rossmann-fold domains"/>
    <property type="match status" value="1"/>
</dbReference>
<dbReference type="GO" id="GO:0016491">
    <property type="term" value="F:oxidoreductase activity"/>
    <property type="evidence" value="ECO:0007669"/>
    <property type="project" value="UniProtKB-KW"/>
</dbReference>
<gene>
    <name evidence="6" type="ORF">ENS64_05045</name>
</gene>
<feature type="domain" description="3-hydroxyisobutyrate dehydrogenase-like NAD-binding" evidence="5">
    <location>
        <begin position="172"/>
        <end position="289"/>
    </location>
</feature>
<dbReference type="InterPro" id="IPR006115">
    <property type="entry name" value="6PGDH_NADP-bd"/>
</dbReference>